<comment type="caution">
    <text evidence="3">The sequence shown here is derived from an EMBL/GenBank/DDBJ whole genome shotgun (WGS) entry which is preliminary data.</text>
</comment>
<evidence type="ECO:0000313" key="3">
    <source>
        <dbReference type="EMBL" id="NEV13846.1"/>
    </source>
</evidence>
<dbReference type="Pfam" id="PF02538">
    <property type="entry name" value="Hydantoinase_B"/>
    <property type="match status" value="1"/>
</dbReference>
<dbReference type="GO" id="GO:0006749">
    <property type="term" value="P:glutathione metabolic process"/>
    <property type="evidence" value="ECO:0007669"/>
    <property type="project" value="TreeGrafter"/>
</dbReference>
<dbReference type="PANTHER" id="PTHR11365:SF23">
    <property type="entry name" value="HYPOTHETICAL 5-OXOPROLINASE (EUROFUNG)-RELATED"/>
    <property type="match status" value="1"/>
</dbReference>
<reference evidence="3 4" key="1">
    <citation type="submission" date="2020-02" db="EMBL/GenBank/DDBJ databases">
        <title>Draft genome sequence of Rhizobium tropici.</title>
        <authorList>
            <person name="Khayi S."/>
            <person name="Jemo M."/>
        </authorList>
    </citation>
    <scope>NUCLEOTIDE SEQUENCE [LARGE SCALE GENOMIC DNA]</scope>
    <source>
        <strain evidence="3 4">A12</strain>
    </source>
</reference>
<dbReference type="GO" id="GO:0047423">
    <property type="term" value="F:N-methylhydantoinase (ATP-hydrolyzing) activity"/>
    <property type="evidence" value="ECO:0007669"/>
    <property type="project" value="UniProtKB-EC"/>
</dbReference>
<accession>A0A6P1CBV2</accession>
<evidence type="ECO:0000313" key="2">
    <source>
        <dbReference type="EMBL" id="MBB6492169.1"/>
    </source>
</evidence>
<dbReference type="InterPro" id="IPR045079">
    <property type="entry name" value="Oxoprolinase-like"/>
</dbReference>
<keyword evidence="2" id="KW-0378">Hydrolase</keyword>
<evidence type="ECO:0000259" key="1">
    <source>
        <dbReference type="Pfam" id="PF02538"/>
    </source>
</evidence>
<keyword evidence="5" id="KW-1185">Reference proteome</keyword>
<organism evidence="3 4">
    <name type="scientific">Rhizobium tropici</name>
    <dbReference type="NCBI Taxonomy" id="398"/>
    <lineage>
        <taxon>Bacteria</taxon>
        <taxon>Pseudomonadati</taxon>
        <taxon>Pseudomonadota</taxon>
        <taxon>Alphaproteobacteria</taxon>
        <taxon>Hyphomicrobiales</taxon>
        <taxon>Rhizobiaceae</taxon>
        <taxon>Rhizobium/Agrobacterium group</taxon>
        <taxon>Rhizobium</taxon>
    </lineage>
</organism>
<dbReference type="EMBL" id="JACHBF010000006">
    <property type="protein sequence ID" value="MBB6492169.1"/>
    <property type="molecule type" value="Genomic_DNA"/>
</dbReference>
<dbReference type="Proteomes" id="UP000526625">
    <property type="component" value="Unassembled WGS sequence"/>
</dbReference>
<dbReference type="GO" id="GO:0005829">
    <property type="term" value="C:cytosol"/>
    <property type="evidence" value="ECO:0007669"/>
    <property type="project" value="TreeGrafter"/>
</dbReference>
<name>A0A6P1CBV2_RHITR</name>
<reference evidence="2 5" key="2">
    <citation type="submission" date="2020-08" db="EMBL/GenBank/DDBJ databases">
        <title>Genomic Encyclopedia of Type Strains, Phase IV (KMG-V): Genome sequencing to study the core and pangenomes of soil and plant-associated prokaryotes.</title>
        <authorList>
            <person name="Whitman W."/>
        </authorList>
    </citation>
    <scope>NUCLEOTIDE SEQUENCE [LARGE SCALE GENOMIC DNA]</scope>
    <source>
        <strain evidence="2 5">SEMIA 4059</strain>
    </source>
</reference>
<sequence length="662" mass="72461">MFDRSNLQVFANHTRAAAENMAYTLQRTAHSAFVKETEDFTVMLINRKGETFGVPMGLGATWYPGLTYTRAIEMIRDYKPGDVAFTNDPYSCFVATHAPDTHLWKPVFYDGEIIAWTGGHIHNTDMGGAVPASLSRALTEIHQEGIRFPPMKLVNEGVFDEDILKIMTTNVRKPDLNIGDIKALVGALNTGERKILAMVEKFGKQAFLEGADLLLDHAEAQARDLLRTMPDGTWEFVDYADEDSVEANPCRLKLTLTIRGDEAILDFTGSDPQLGSSLNVPSGGDPRHTMLLVGVYYILYTLNPKTLLNTGLTRPFTCIAPQGSVLNPVSPAAVGMRSLTCARLRSVIFGAFCQAVPELLPAAPAGNNCIVNVMTTDERTGRSVIAAVNPVVGGGGGMPHRDGTNGSGADAAYLKNTPIEITETEVPIEFVKYGLARDSGGAGRWRGGLATEMAFRVFAPGSRITARNRDRSFFRPWGLLGGKAAGLSDMVLNPGREDYHRLGNIDTAVLQPGDVLEIRSAGGGGRGNPLEREAWRVLQDVERGYVSVEVAERDYGVVIRNGKVDEAETSRLRASRTSPAAHFHYGDEREGYEAQWTPAAYNLLTDILACLPIHWRFFTKTEIFRRMKGRAGHEGVAAAFADVRARFPEMPEVRLQIKEAAE</sequence>
<dbReference type="InterPro" id="IPR003692">
    <property type="entry name" value="Hydantoinase_B"/>
</dbReference>
<dbReference type="Proteomes" id="UP000471190">
    <property type="component" value="Unassembled WGS sequence"/>
</dbReference>
<gene>
    <name evidence="2" type="ORF">GGD45_002575</name>
    <name evidence="3" type="ORF">GXW80_22930</name>
</gene>
<dbReference type="PANTHER" id="PTHR11365">
    <property type="entry name" value="5-OXOPROLINASE RELATED"/>
    <property type="match status" value="1"/>
</dbReference>
<dbReference type="EC" id="3.5.2.14" evidence="2"/>
<evidence type="ECO:0000313" key="4">
    <source>
        <dbReference type="Proteomes" id="UP000471190"/>
    </source>
</evidence>
<dbReference type="GO" id="GO:0017168">
    <property type="term" value="F:5-oxoprolinase (ATP-hydrolyzing) activity"/>
    <property type="evidence" value="ECO:0007669"/>
    <property type="project" value="TreeGrafter"/>
</dbReference>
<dbReference type="AlphaFoldDB" id="A0A6P1CBV2"/>
<evidence type="ECO:0000313" key="5">
    <source>
        <dbReference type="Proteomes" id="UP000526625"/>
    </source>
</evidence>
<protein>
    <submittedName>
        <fullName evidence="3">Hydantoin utilization protein B</fullName>
    </submittedName>
    <submittedName>
        <fullName evidence="2">N-methylhydantoinase B</fullName>
        <ecNumber evidence="2">3.5.2.14</ecNumber>
    </submittedName>
</protein>
<feature type="domain" description="Hydantoinase B/oxoprolinase" evidence="1">
    <location>
        <begin position="3"/>
        <end position="529"/>
    </location>
</feature>
<proteinExistence type="predicted"/>
<dbReference type="RefSeq" id="WP_015343679.1">
    <property type="nucleotide sequence ID" value="NZ_JAADZA010000031.1"/>
</dbReference>
<dbReference type="EMBL" id="JAADZA010000031">
    <property type="protein sequence ID" value="NEV13846.1"/>
    <property type="molecule type" value="Genomic_DNA"/>
</dbReference>